<dbReference type="GO" id="GO:0042023">
    <property type="term" value="P:DNA endoreduplication"/>
    <property type="evidence" value="ECO:0007669"/>
    <property type="project" value="InterPro"/>
</dbReference>
<evidence type="ECO:0000256" key="1">
    <source>
        <dbReference type="SAM" id="MobiDB-lite"/>
    </source>
</evidence>
<evidence type="ECO:0000313" key="3">
    <source>
        <dbReference type="Proteomes" id="UP001472866"/>
    </source>
</evidence>
<name>A0AAX4PLC7_9CHLO</name>
<organism evidence="2 3">
    <name type="scientific">Chloropicon roscoffensis</name>
    <dbReference type="NCBI Taxonomy" id="1461544"/>
    <lineage>
        <taxon>Eukaryota</taxon>
        <taxon>Viridiplantae</taxon>
        <taxon>Chlorophyta</taxon>
        <taxon>Chloropicophyceae</taxon>
        <taxon>Chloropicales</taxon>
        <taxon>Chloropicaceae</taxon>
        <taxon>Chloropicon</taxon>
    </lineage>
</organism>
<feature type="region of interest" description="Disordered" evidence="1">
    <location>
        <begin position="52"/>
        <end position="173"/>
    </location>
</feature>
<reference evidence="2 3" key="1">
    <citation type="submission" date="2024-03" db="EMBL/GenBank/DDBJ databases">
        <title>Complete genome sequence of the green alga Chloropicon roscoffensis RCC1871.</title>
        <authorList>
            <person name="Lemieux C."/>
            <person name="Pombert J.-F."/>
            <person name="Otis C."/>
            <person name="Turmel M."/>
        </authorList>
    </citation>
    <scope>NUCLEOTIDE SEQUENCE [LARGE SCALE GENOMIC DNA]</scope>
    <source>
        <strain evidence="2 3">RCC1871</strain>
    </source>
</reference>
<evidence type="ECO:0000313" key="2">
    <source>
        <dbReference type="EMBL" id="WZN66956.1"/>
    </source>
</evidence>
<dbReference type="AlphaFoldDB" id="A0AAX4PLC7"/>
<feature type="compositionally biased region" description="Low complexity" evidence="1">
    <location>
        <begin position="1"/>
        <end position="13"/>
    </location>
</feature>
<sequence length="327" mass="36060">MTSSLLGGSDSSDPSWIKEHKSPSKKVPREVMMFPEDLMNKLYPREVEATSELKVANAEPRPKRAAASRAIVLQESSTEESDDDLPLASVVTKKSSSAEARKNSSKRKRVAKEEPPEKREPQVAFDLTDDTPTPTQQTLDEDLVLTQQTQQTDATEGTQDYEKPASSQPGGRSSEFVVVLPEKGVSRTKVLVQFDKNSSSKLDLSGDVGAVGRFLVTKKGRRIEWKGGKPYERGKDGDQSMLEGGVELRVDLKGQLYNCSVVPTCTTMVLKVDKAKDAREATVESIATDVLRLDQDVYTHEGRHHDSSAPEGRDVTKPRPKHKKARA</sequence>
<protein>
    <submittedName>
        <fullName evidence="2">Uncharacterized protein</fullName>
    </submittedName>
</protein>
<dbReference type="EMBL" id="CP151517">
    <property type="protein sequence ID" value="WZN66956.1"/>
    <property type="molecule type" value="Genomic_DNA"/>
</dbReference>
<dbReference type="GO" id="GO:0051276">
    <property type="term" value="P:chromosome organization"/>
    <property type="evidence" value="ECO:0007669"/>
    <property type="project" value="TreeGrafter"/>
</dbReference>
<feature type="compositionally biased region" description="Low complexity" evidence="1">
    <location>
        <begin position="130"/>
        <end position="158"/>
    </location>
</feature>
<feature type="compositionally biased region" description="Basic and acidic residues" evidence="1">
    <location>
        <begin position="297"/>
        <end position="317"/>
    </location>
</feature>
<gene>
    <name evidence="2" type="ORF">HKI87_17g85280</name>
</gene>
<accession>A0AAX4PLC7</accession>
<feature type="region of interest" description="Disordered" evidence="1">
    <location>
        <begin position="1"/>
        <end position="31"/>
    </location>
</feature>
<feature type="compositionally biased region" description="Basic residues" evidence="1">
    <location>
        <begin position="318"/>
        <end position="327"/>
    </location>
</feature>
<proteinExistence type="predicted"/>
<feature type="compositionally biased region" description="Basic and acidic residues" evidence="1">
    <location>
        <begin position="111"/>
        <end position="121"/>
    </location>
</feature>
<keyword evidence="3" id="KW-1185">Reference proteome</keyword>
<dbReference type="Proteomes" id="UP001472866">
    <property type="component" value="Chromosome 17"/>
</dbReference>
<dbReference type="GO" id="GO:0009330">
    <property type="term" value="C:DNA topoisomerase type II (double strand cut, ATP-hydrolyzing) complex"/>
    <property type="evidence" value="ECO:0007669"/>
    <property type="project" value="InterPro"/>
</dbReference>
<dbReference type="PANTHER" id="PTHR34810">
    <property type="entry name" value="DNA-BINDING PROTEIN BIN4"/>
    <property type="match status" value="1"/>
</dbReference>
<dbReference type="PANTHER" id="PTHR34810:SF1">
    <property type="entry name" value="DNA-BINDING PROTEIN BIN4"/>
    <property type="match status" value="1"/>
</dbReference>
<dbReference type="GO" id="GO:0003690">
    <property type="term" value="F:double-stranded DNA binding"/>
    <property type="evidence" value="ECO:0007669"/>
    <property type="project" value="InterPro"/>
</dbReference>
<dbReference type="GO" id="GO:0005634">
    <property type="term" value="C:nucleus"/>
    <property type="evidence" value="ECO:0007669"/>
    <property type="project" value="TreeGrafter"/>
</dbReference>
<feature type="region of interest" description="Disordered" evidence="1">
    <location>
        <begin position="297"/>
        <end position="327"/>
    </location>
</feature>
<dbReference type="InterPro" id="IPR033246">
    <property type="entry name" value="BIN4"/>
</dbReference>